<name>A0A2P2N6L2_RHIMU</name>
<protein>
    <submittedName>
        <fullName evidence="1">Uncharacterized protein</fullName>
    </submittedName>
</protein>
<dbReference type="EMBL" id="GGEC01057634">
    <property type="protein sequence ID" value="MBX38118.1"/>
    <property type="molecule type" value="Transcribed_RNA"/>
</dbReference>
<sequence length="79" mass="9038">MAHSIVKGIFSFFLALSPNLQKERRCLFVFNVYSRTILLLQACVESLKFCCAMHLLCHDLIGCCVTVRFITSNDIFLFS</sequence>
<organism evidence="1">
    <name type="scientific">Rhizophora mucronata</name>
    <name type="common">Asiatic mangrove</name>
    <dbReference type="NCBI Taxonomy" id="61149"/>
    <lineage>
        <taxon>Eukaryota</taxon>
        <taxon>Viridiplantae</taxon>
        <taxon>Streptophyta</taxon>
        <taxon>Embryophyta</taxon>
        <taxon>Tracheophyta</taxon>
        <taxon>Spermatophyta</taxon>
        <taxon>Magnoliopsida</taxon>
        <taxon>eudicotyledons</taxon>
        <taxon>Gunneridae</taxon>
        <taxon>Pentapetalae</taxon>
        <taxon>rosids</taxon>
        <taxon>fabids</taxon>
        <taxon>Malpighiales</taxon>
        <taxon>Rhizophoraceae</taxon>
        <taxon>Rhizophora</taxon>
    </lineage>
</organism>
<evidence type="ECO:0000313" key="1">
    <source>
        <dbReference type="EMBL" id="MBX38118.1"/>
    </source>
</evidence>
<proteinExistence type="predicted"/>
<reference evidence="1" key="1">
    <citation type="submission" date="2018-02" db="EMBL/GenBank/DDBJ databases">
        <title>Rhizophora mucronata_Transcriptome.</title>
        <authorList>
            <person name="Meera S.P."/>
            <person name="Sreeshan A."/>
            <person name="Augustine A."/>
        </authorList>
    </citation>
    <scope>NUCLEOTIDE SEQUENCE</scope>
    <source>
        <tissue evidence="1">Leaf</tissue>
    </source>
</reference>
<accession>A0A2P2N6L2</accession>
<dbReference type="AlphaFoldDB" id="A0A2P2N6L2"/>